<dbReference type="PANTHER" id="PTHR37294">
    <property type="entry name" value="3'-5' EXORIBONUCLEASE YHAM"/>
    <property type="match status" value="1"/>
</dbReference>
<dbReference type="InterPro" id="IPR003607">
    <property type="entry name" value="HD/PDEase_dom"/>
</dbReference>
<dbReference type="RefSeq" id="WP_028126404.1">
    <property type="nucleotide sequence ID" value="NZ_PHNE01000002.1"/>
</dbReference>
<proteinExistence type="predicted"/>
<dbReference type="InterPro" id="IPR006674">
    <property type="entry name" value="HD_domain"/>
</dbReference>
<evidence type="ECO:0000313" key="4">
    <source>
        <dbReference type="Proteomes" id="UP000237865"/>
    </source>
</evidence>
<dbReference type="InterPro" id="IPR050798">
    <property type="entry name" value="YhaM_exoribonuc/phosphodiest"/>
</dbReference>
<feature type="domain" description="HD" evidence="2">
    <location>
        <begin position="168"/>
        <end position="292"/>
    </location>
</feature>
<dbReference type="CDD" id="cd00077">
    <property type="entry name" value="HDc"/>
    <property type="match status" value="1"/>
</dbReference>
<evidence type="ECO:0000256" key="1">
    <source>
        <dbReference type="ARBA" id="ARBA00022801"/>
    </source>
</evidence>
<dbReference type="GO" id="GO:0016787">
    <property type="term" value="F:hydrolase activity"/>
    <property type="evidence" value="ECO:0007669"/>
    <property type="project" value="UniProtKB-KW"/>
</dbReference>
<organism evidence="3 4">
    <name type="scientific">Williamsoniiplasma lucivorax</name>
    <dbReference type="NCBI Taxonomy" id="209274"/>
    <lineage>
        <taxon>Bacteria</taxon>
        <taxon>Bacillati</taxon>
        <taxon>Mycoplasmatota</taxon>
        <taxon>Mollicutes</taxon>
        <taxon>Entomoplasmatales</taxon>
        <taxon>Williamsoniiplasma</taxon>
    </lineage>
</organism>
<name>A0A2S5RDP0_9MOLU</name>
<dbReference type="PANTHER" id="PTHR37294:SF1">
    <property type="entry name" value="3'-5' EXORIBONUCLEASE YHAM"/>
    <property type="match status" value="1"/>
</dbReference>
<comment type="caution">
    <text evidence="3">The sequence shown here is derived from an EMBL/GenBank/DDBJ whole genome shotgun (WGS) entry which is preliminary data.</text>
</comment>
<dbReference type="AlphaFoldDB" id="A0A2S5RDP0"/>
<dbReference type="SUPFAM" id="SSF50249">
    <property type="entry name" value="Nucleic acid-binding proteins"/>
    <property type="match status" value="1"/>
</dbReference>
<dbReference type="SUPFAM" id="SSF109604">
    <property type="entry name" value="HD-domain/PDEase-like"/>
    <property type="match status" value="1"/>
</dbReference>
<dbReference type="Pfam" id="PF01966">
    <property type="entry name" value="HD"/>
    <property type="match status" value="1"/>
</dbReference>
<keyword evidence="1" id="KW-0378">Hydrolase</keyword>
<evidence type="ECO:0000313" key="3">
    <source>
        <dbReference type="EMBL" id="PPE05430.1"/>
    </source>
</evidence>
<dbReference type="Gene3D" id="1.10.3210.10">
    <property type="entry name" value="Hypothetical protein af1432"/>
    <property type="match status" value="1"/>
</dbReference>
<dbReference type="Gene3D" id="2.40.50.140">
    <property type="entry name" value="Nucleic acid-binding proteins"/>
    <property type="match status" value="1"/>
</dbReference>
<dbReference type="GO" id="GO:0031125">
    <property type="term" value="P:rRNA 3'-end processing"/>
    <property type="evidence" value="ECO:0007669"/>
    <property type="project" value="TreeGrafter"/>
</dbReference>
<dbReference type="STRING" id="1399797.GCA_000518285_00299"/>
<protein>
    <submittedName>
        <fullName evidence="3">3'-5' exoribonuclease</fullName>
    </submittedName>
</protein>
<accession>A0A2S5RDP0</accession>
<reference evidence="3 4" key="1">
    <citation type="submission" date="2017-11" db="EMBL/GenBank/DDBJ databases">
        <title>Genome sequence of Entomoplasma lucivorax PIPN-2 (ATCC 49196).</title>
        <authorList>
            <person name="Lo W.-S."/>
            <person name="Gasparich G.E."/>
            <person name="Kuo C.-H."/>
        </authorList>
    </citation>
    <scope>NUCLEOTIDE SEQUENCE [LARGE SCALE GENOMIC DNA]</scope>
    <source>
        <strain evidence="3 4">PIPN-2</strain>
    </source>
</reference>
<dbReference type="InterPro" id="IPR012340">
    <property type="entry name" value="NA-bd_OB-fold"/>
</dbReference>
<gene>
    <name evidence="3" type="primary">cbf</name>
    <name evidence="3" type="ORF">ELUCI_v1c05220</name>
</gene>
<dbReference type="EMBL" id="PHNE01000002">
    <property type="protein sequence ID" value="PPE05430.1"/>
    <property type="molecule type" value="Genomic_DNA"/>
</dbReference>
<dbReference type="Proteomes" id="UP000237865">
    <property type="component" value="Unassembled WGS sequence"/>
</dbReference>
<evidence type="ECO:0000259" key="2">
    <source>
        <dbReference type="Pfam" id="PF01966"/>
    </source>
</evidence>
<keyword evidence="4" id="KW-1185">Reference proteome</keyword>
<sequence length="326" mass="36906">MQKIKEITADIKSVNLIARIEKVATLTGASGQNYMIVHLVDSTGRMEARKWTVNEADKQNIQPNNFIELIDAATSEYRGQLQVKINSYQILDKDELIKKNIDIKEFVVVAPIDVEKDFIELMNILNALENEVYKNITMALIKKYENSFKYYPAAMTIHHNVESGLFWHSYTLVKNALAIKPLYKYANVDWELLICGSILHDIGKISELTDENGSDYSLEGKLLGHISIGNAEIAQIAEQLDYTNSAKGVTNKFVTLLQHMVLASHGKNEFGSPTEPVIIEAIILSTFDNLDARIYRVNEEVNKVDLDSWTGRLPSEDGKMFLKHKK</sequence>